<dbReference type="EMBL" id="DWYZ01000148">
    <property type="protein sequence ID" value="HJB28684.1"/>
    <property type="molecule type" value="Genomic_DNA"/>
</dbReference>
<dbReference type="Proteomes" id="UP000823842">
    <property type="component" value="Unassembled WGS sequence"/>
</dbReference>
<accession>A0A9D2LT01</accession>
<reference evidence="1" key="1">
    <citation type="journal article" date="2021" name="PeerJ">
        <title>Extensive microbial diversity within the chicken gut microbiome revealed by metagenomics and culture.</title>
        <authorList>
            <person name="Gilroy R."/>
            <person name="Ravi A."/>
            <person name="Getino M."/>
            <person name="Pursley I."/>
            <person name="Horton D.L."/>
            <person name="Alikhan N.F."/>
            <person name="Baker D."/>
            <person name="Gharbi K."/>
            <person name="Hall N."/>
            <person name="Watson M."/>
            <person name="Adriaenssens E.M."/>
            <person name="Foster-Nyarko E."/>
            <person name="Jarju S."/>
            <person name="Secka A."/>
            <person name="Antonio M."/>
            <person name="Oren A."/>
            <person name="Chaudhuri R.R."/>
            <person name="La Ragione R."/>
            <person name="Hildebrand F."/>
            <person name="Pallen M.J."/>
        </authorList>
    </citation>
    <scope>NUCLEOTIDE SEQUENCE</scope>
    <source>
        <strain evidence="1">ChiSjej1B19-5720</strain>
    </source>
</reference>
<comment type="caution">
    <text evidence="1">The sequence shown here is derived from an EMBL/GenBank/DDBJ whole genome shotgun (WGS) entry which is preliminary data.</text>
</comment>
<organism evidence="1 2">
    <name type="scientific">Candidatus Blautia faecavium</name>
    <dbReference type="NCBI Taxonomy" id="2838487"/>
    <lineage>
        <taxon>Bacteria</taxon>
        <taxon>Bacillati</taxon>
        <taxon>Bacillota</taxon>
        <taxon>Clostridia</taxon>
        <taxon>Lachnospirales</taxon>
        <taxon>Lachnospiraceae</taxon>
        <taxon>Blautia</taxon>
    </lineage>
</organism>
<protein>
    <submittedName>
        <fullName evidence="1">Uncharacterized protein</fullName>
    </submittedName>
</protein>
<name>A0A9D2LT01_9FIRM</name>
<proteinExistence type="predicted"/>
<dbReference type="AlphaFoldDB" id="A0A9D2LT01"/>
<evidence type="ECO:0000313" key="1">
    <source>
        <dbReference type="EMBL" id="HJB28684.1"/>
    </source>
</evidence>
<evidence type="ECO:0000313" key="2">
    <source>
        <dbReference type="Proteomes" id="UP000823842"/>
    </source>
</evidence>
<sequence>MIHETPDMAVPNAVRGVSTAICISLTGNEGTMVLIFSGPKAAFATLYKRTETEVIKFKAAPAYQGMPSGRLGKCHA</sequence>
<gene>
    <name evidence="1" type="ORF">IAA06_07810</name>
</gene>
<reference evidence="1" key="2">
    <citation type="submission" date="2021-04" db="EMBL/GenBank/DDBJ databases">
        <authorList>
            <person name="Gilroy R."/>
        </authorList>
    </citation>
    <scope>NUCLEOTIDE SEQUENCE</scope>
    <source>
        <strain evidence="1">ChiSjej1B19-5720</strain>
    </source>
</reference>